<dbReference type="EMBL" id="AIMB01000007">
    <property type="protein sequence ID" value="EJF90548.1"/>
    <property type="molecule type" value="Genomic_DNA"/>
</dbReference>
<dbReference type="Proteomes" id="UP000008952">
    <property type="component" value="Unassembled WGS sequence"/>
</dbReference>
<gene>
    <name evidence="1" type="ORF">ME5_00949</name>
</gene>
<dbReference type="InterPro" id="IPR010593">
    <property type="entry name" value="DUF1159"/>
</dbReference>
<keyword evidence="2" id="KW-1185">Reference proteome</keyword>
<dbReference type="eggNOG" id="COG5389">
    <property type="taxonomic scope" value="Bacteria"/>
</dbReference>
<reference evidence="1 2" key="1">
    <citation type="submission" date="2012-03" db="EMBL/GenBank/DDBJ databases">
        <title>The Genome Sequence of Bartonella tamiae Th239.</title>
        <authorList>
            <consortium name="The Broad Institute Genome Sequencing Platform"/>
            <consortium name="The Broad Institute Genome Sequencing Center for Infectious Disease"/>
            <person name="Feldgarden M."/>
            <person name="Kirby J."/>
            <person name="Kosoy M."/>
            <person name="Birtles R."/>
            <person name="Probert W.S."/>
            <person name="Chiaraviglio L."/>
            <person name="Young S.K."/>
            <person name="Zeng Q."/>
            <person name="Gargeya S."/>
            <person name="Fitzgerald M."/>
            <person name="Haas B."/>
            <person name="Abouelleil A."/>
            <person name="Alvarado L."/>
            <person name="Arachchi H.M."/>
            <person name="Berlin A."/>
            <person name="Chapman S.B."/>
            <person name="Gearin G."/>
            <person name="Goldberg J."/>
            <person name="Griggs A."/>
            <person name="Gujja S."/>
            <person name="Hansen M."/>
            <person name="Heiman D."/>
            <person name="Howarth C."/>
            <person name="Larimer J."/>
            <person name="Lui A."/>
            <person name="MacDonald P.J.P."/>
            <person name="McCowen C."/>
            <person name="Montmayeur A."/>
            <person name="Murphy C."/>
            <person name="Neiman D."/>
            <person name="Pearson M."/>
            <person name="Priest M."/>
            <person name="Roberts A."/>
            <person name="Saif S."/>
            <person name="Shea T."/>
            <person name="Sisk P."/>
            <person name="Stolte C."/>
            <person name="Sykes S."/>
            <person name="Wortman J."/>
            <person name="Nusbaum C."/>
            <person name="Birren B."/>
        </authorList>
    </citation>
    <scope>NUCLEOTIDE SEQUENCE [LARGE SCALE GENOMIC DNA]</scope>
    <source>
        <strain evidence="1 2">Th239</strain>
    </source>
</reference>
<evidence type="ECO:0008006" key="3">
    <source>
        <dbReference type="Google" id="ProtNLM"/>
    </source>
</evidence>
<sequence length="179" mass="20640">MTYKASYFSKKNKRRFYSLGETAAKMLDPLLRKKAGLNIELIDNWSHIVGEDIAQTTVPKKIIWTKRAQFDEVFEPATLVVICEGYSAMKLTHEIDEFLQRINAFFGYIAINRIKIEQGQVHTSNIPLKKEHDIDEVDKALVQELTADIEDDKLRQSLCNLGLAVFSEKNMSHHEKNKK</sequence>
<protein>
    <recommendedName>
        <fullName evidence="3">DUF721 domain-containing protein</fullName>
    </recommendedName>
</protein>
<name>J0ZPN1_9HYPH</name>
<evidence type="ECO:0000313" key="1">
    <source>
        <dbReference type="EMBL" id="EJF90548.1"/>
    </source>
</evidence>
<dbReference type="RefSeq" id="WP_008038947.1">
    <property type="nucleotide sequence ID" value="NZ_JH725147.1"/>
</dbReference>
<dbReference type="PIRSF" id="PIRSF032064">
    <property type="entry name" value="UCP032064"/>
    <property type="match status" value="1"/>
</dbReference>
<dbReference type="PATRIC" id="fig|1094558.3.peg.1039"/>
<organism evidence="1 2">
    <name type="scientific">Bartonella tamiae Th239</name>
    <dbReference type="NCBI Taxonomy" id="1094558"/>
    <lineage>
        <taxon>Bacteria</taxon>
        <taxon>Pseudomonadati</taxon>
        <taxon>Pseudomonadota</taxon>
        <taxon>Alphaproteobacteria</taxon>
        <taxon>Hyphomicrobiales</taxon>
        <taxon>Bartonellaceae</taxon>
        <taxon>Bartonella</taxon>
    </lineage>
</organism>
<evidence type="ECO:0000313" key="2">
    <source>
        <dbReference type="Proteomes" id="UP000008952"/>
    </source>
</evidence>
<proteinExistence type="predicted"/>
<dbReference type="Pfam" id="PF05258">
    <property type="entry name" value="DciA"/>
    <property type="match status" value="1"/>
</dbReference>
<dbReference type="STRING" id="1094558.ME5_00949"/>
<accession>J0ZPN1</accession>
<dbReference type="OrthoDB" id="7160947at2"/>
<dbReference type="HOGENOM" id="CLU_104595_1_1_5"/>
<dbReference type="AlphaFoldDB" id="J0ZPN1"/>
<comment type="caution">
    <text evidence="1">The sequence shown here is derived from an EMBL/GenBank/DDBJ whole genome shotgun (WGS) entry which is preliminary data.</text>
</comment>
<dbReference type="InterPro" id="IPR007922">
    <property type="entry name" value="DciA-like"/>
</dbReference>